<dbReference type="EMBL" id="CAJVPP010000969">
    <property type="protein sequence ID" value="CAG8525322.1"/>
    <property type="molecule type" value="Genomic_DNA"/>
</dbReference>
<dbReference type="Proteomes" id="UP000789375">
    <property type="component" value="Unassembled WGS sequence"/>
</dbReference>
<protein>
    <submittedName>
        <fullName evidence="1">13011_t:CDS:1</fullName>
    </submittedName>
</protein>
<proteinExistence type="predicted"/>
<evidence type="ECO:0000313" key="2">
    <source>
        <dbReference type="Proteomes" id="UP000789375"/>
    </source>
</evidence>
<gene>
    <name evidence="1" type="ORF">FMOSSE_LOCUS5237</name>
</gene>
<organism evidence="1 2">
    <name type="scientific">Funneliformis mosseae</name>
    <name type="common">Endomycorrhizal fungus</name>
    <name type="synonym">Glomus mosseae</name>
    <dbReference type="NCBI Taxonomy" id="27381"/>
    <lineage>
        <taxon>Eukaryota</taxon>
        <taxon>Fungi</taxon>
        <taxon>Fungi incertae sedis</taxon>
        <taxon>Mucoromycota</taxon>
        <taxon>Glomeromycotina</taxon>
        <taxon>Glomeromycetes</taxon>
        <taxon>Glomerales</taxon>
        <taxon>Glomeraceae</taxon>
        <taxon>Funneliformis</taxon>
    </lineage>
</organism>
<dbReference type="AlphaFoldDB" id="A0A9N9AA31"/>
<comment type="caution">
    <text evidence="1">The sequence shown here is derived from an EMBL/GenBank/DDBJ whole genome shotgun (WGS) entry which is preliminary data.</text>
</comment>
<name>A0A9N9AA31_FUNMO</name>
<evidence type="ECO:0000313" key="1">
    <source>
        <dbReference type="EMBL" id="CAG8525322.1"/>
    </source>
</evidence>
<keyword evidence="2" id="KW-1185">Reference proteome</keyword>
<accession>A0A9N9AA31</accession>
<reference evidence="1" key="1">
    <citation type="submission" date="2021-06" db="EMBL/GenBank/DDBJ databases">
        <authorList>
            <person name="Kallberg Y."/>
            <person name="Tangrot J."/>
            <person name="Rosling A."/>
        </authorList>
    </citation>
    <scope>NUCLEOTIDE SEQUENCE</scope>
    <source>
        <strain evidence="1">87-6 pot B 2015</strain>
    </source>
</reference>
<sequence>MPRLFYTRPTPNNLTNLQTLPTGVVYYGYGYEEIGDQRVTLSLPRNQLSGDDQSRQIGN</sequence>